<dbReference type="InterPro" id="IPR011059">
    <property type="entry name" value="Metal-dep_hydrolase_composite"/>
</dbReference>
<evidence type="ECO:0000256" key="2">
    <source>
        <dbReference type="ARBA" id="ARBA00022801"/>
    </source>
</evidence>
<feature type="binding site" evidence="4">
    <location>
        <position position="209"/>
    </location>
    <ligand>
        <name>Zn(2+)</name>
        <dbReference type="ChEBI" id="CHEBI:29105"/>
    </ligand>
</feature>
<reference evidence="6 7" key="1">
    <citation type="submission" date="2017-04" db="EMBL/GenBank/DDBJ databases">
        <title>Genomic insights into metabolism of Thermodesulfobium acidiphilum.</title>
        <authorList>
            <person name="Toshchakov S.V."/>
            <person name="Frolov E.N."/>
            <person name="Kublanov I.V."/>
            <person name="Samarov N.I."/>
            <person name="Novikov A."/>
            <person name="Lebedinsky A.V."/>
            <person name="Bonch-Osmolovskaya E.A."/>
            <person name="Chernyh N.A."/>
        </authorList>
    </citation>
    <scope>NUCLEOTIDE SEQUENCE [LARGE SCALE GENOMIC DNA]</scope>
    <source>
        <strain evidence="6 7">3127-1</strain>
    </source>
</reference>
<comment type="catalytic activity">
    <reaction evidence="4">
        <text>S-adenosyl-L-homocysteine + H2O + H(+) = S-inosyl-L-homocysteine + NH4(+)</text>
        <dbReference type="Rhea" id="RHEA:20716"/>
        <dbReference type="ChEBI" id="CHEBI:15377"/>
        <dbReference type="ChEBI" id="CHEBI:15378"/>
        <dbReference type="ChEBI" id="CHEBI:28938"/>
        <dbReference type="ChEBI" id="CHEBI:57856"/>
        <dbReference type="ChEBI" id="CHEBI:57985"/>
        <dbReference type="EC" id="3.5.4.28"/>
    </reaction>
</comment>
<gene>
    <name evidence="4" type="primary">mtaD</name>
    <name evidence="6" type="ORF">TDSAC_0298</name>
</gene>
<dbReference type="InterPro" id="IPR050287">
    <property type="entry name" value="MTA/SAH_deaminase"/>
</dbReference>
<evidence type="ECO:0000313" key="6">
    <source>
        <dbReference type="EMBL" id="AWB09680.1"/>
    </source>
</evidence>
<feature type="binding site" evidence="4">
    <location>
        <position position="297"/>
    </location>
    <ligand>
        <name>substrate</name>
    </ligand>
</feature>
<feature type="binding site" evidence="4">
    <location>
        <position position="212"/>
    </location>
    <ligand>
        <name>substrate</name>
    </ligand>
</feature>
<comment type="similarity">
    <text evidence="4">Belongs to the metallo-dependent hydrolases superfamily. MTA/SAH deaminase family.</text>
</comment>
<evidence type="ECO:0000256" key="1">
    <source>
        <dbReference type="ARBA" id="ARBA00022723"/>
    </source>
</evidence>
<dbReference type="EC" id="3.5.4.31" evidence="4"/>
<dbReference type="GO" id="GO:0046872">
    <property type="term" value="F:metal ion binding"/>
    <property type="evidence" value="ECO:0007669"/>
    <property type="project" value="UniProtKB-KW"/>
</dbReference>
<feature type="binding site" evidence="4">
    <location>
        <position position="182"/>
    </location>
    <ligand>
        <name>substrate</name>
    </ligand>
</feature>
<comment type="catalytic activity">
    <reaction evidence="4">
        <text>S-methyl-5'-thioadenosine + H2O + H(+) = S-methyl-5'-thioinosine + NH4(+)</text>
        <dbReference type="Rhea" id="RHEA:25025"/>
        <dbReference type="ChEBI" id="CHEBI:15377"/>
        <dbReference type="ChEBI" id="CHEBI:15378"/>
        <dbReference type="ChEBI" id="CHEBI:17509"/>
        <dbReference type="ChEBI" id="CHEBI:28938"/>
        <dbReference type="ChEBI" id="CHEBI:48595"/>
        <dbReference type="EC" id="3.5.4.31"/>
    </reaction>
</comment>
<accession>A0A2R4VZ03</accession>
<dbReference type="InterPro" id="IPR006680">
    <property type="entry name" value="Amidohydro-rel"/>
</dbReference>
<dbReference type="Pfam" id="PF01979">
    <property type="entry name" value="Amidohydro_1"/>
    <property type="match status" value="1"/>
</dbReference>
<dbReference type="SUPFAM" id="SSF51556">
    <property type="entry name" value="Metallo-dependent hydrolases"/>
    <property type="match status" value="1"/>
</dbReference>
<dbReference type="Proteomes" id="UP000244792">
    <property type="component" value="Chromosome"/>
</dbReference>
<comment type="function">
    <text evidence="4">Catalyzes the deamination of 5-methylthioadenosine and S-adenosyl-L-homocysteine into 5-methylthioinosine and S-inosyl-L-homocysteine, respectively. Is also able to deaminate adenosine.</text>
</comment>
<evidence type="ECO:0000313" key="7">
    <source>
        <dbReference type="Proteomes" id="UP000244792"/>
    </source>
</evidence>
<feature type="binding site" evidence="4">
    <location>
        <position position="89"/>
    </location>
    <ligand>
        <name>substrate</name>
    </ligand>
</feature>
<dbReference type="PANTHER" id="PTHR43794">
    <property type="entry name" value="AMINOHYDROLASE SSNA-RELATED"/>
    <property type="match status" value="1"/>
</dbReference>
<dbReference type="FunFam" id="3.20.20.140:FF:000014">
    <property type="entry name" value="5-methylthioadenosine/S-adenosylhomocysteine deaminase"/>
    <property type="match status" value="1"/>
</dbReference>
<keyword evidence="3 4" id="KW-0862">Zinc</keyword>
<dbReference type="SUPFAM" id="SSF51338">
    <property type="entry name" value="Composite domain of metallo-dependent hydrolases"/>
    <property type="match status" value="1"/>
</dbReference>
<keyword evidence="1 4" id="KW-0479">Metal-binding</keyword>
<dbReference type="KEGG" id="taci:TDSAC_0298"/>
<dbReference type="EC" id="3.5.4.28" evidence="4"/>
<feature type="binding site" evidence="4">
    <location>
        <position position="62"/>
    </location>
    <ligand>
        <name>Zn(2+)</name>
        <dbReference type="ChEBI" id="CHEBI:29105"/>
    </ligand>
</feature>
<evidence type="ECO:0000259" key="5">
    <source>
        <dbReference type="Pfam" id="PF01979"/>
    </source>
</evidence>
<dbReference type="EMBL" id="CP020921">
    <property type="protein sequence ID" value="AWB09680.1"/>
    <property type="molecule type" value="Genomic_DNA"/>
</dbReference>
<dbReference type="Gene3D" id="3.20.20.140">
    <property type="entry name" value="Metal-dependent hydrolases"/>
    <property type="match status" value="1"/>
</dbReference>
<proteinExistence type="inferred from homology"/>
<dbReference type="PANTHER" id="PTHR43794:SF11">
    <property type="entry name" value="AMIDOHYDROLASE-RELATED DOMAIN-CONTAINING PROTEIN"/>
    <property type="match status" value="1"/>
</dbReference>
<dbReference type="AlphaFoldDB" id="A0A2R4VZ03"/>
<comment type="cofactor">
    <cofactor evidence="4">
        <name>Zn(2+)</name>
        <dbReference type="ChEBI" id="CHEBI:29105"/>
    </cofactor>
    <text evidence="4">Binds 1 zinc ion per subunit.</text>
</comment>
<feature type="binding site" evidence="4">
    <location>
        <position position="60"/>
    </location>
    <ligand>
        <name>Zn(2+)</name>
        <dbReference type="ChEBI" id="CHEBI:29105"/>
    </ligand>
</feature>
<dbReference type="RefSeq" id="WP_108308302.1">
    <property type="nucleotide sequence ID" value="NZ_CP020921.1"/>
</dbReference>
<protein>
    <recommendedName>
        <fullName evidence="4">5-methylthioadenosine/S-adenosylhomocysteine deaminase</fullName>
        <shortName evidence="4">MTA/SAH deaminase</shortName>
        <ecNumber evidence="4">3.5.4.28</ecNumber>
        <ecNumber evidence="4">3.5.4.31</ecNumber>
    </recommendedName>
</protein>
<evidence type="ECO:0000256" key="4">
    <source>
        <dbReference type="HAMAP-Rule" id="MF_01281"/>
    </source>
</evidence>
<dbReference type="InterPro" id="IPR032466">
    <property type="entry name" value="Metal_Hydrolase"/>
</dbReference>
<dbReference type="InterPro" id="IPR023512">
    <property type="entry name" value="Deaminase_MtaD/DadD"/>
</dbReference>
<name>A0A2R4VZ03_THEAF</name>
<keyword evidence="2 4" id="KW-0378">Hydrolase</keyword>
<dbReference type="OrthoDB" id="9807210at2"/>
<dbReference type="HAMAP" id="MF_01281">
    <property type="entry name" value="MTA_SAH_deamin"/>
    <property type="match status" value="1"/>
</dbReference>
<keyword evidence="7" id="KW-1185">Reference proteome</keyword>
<dbReference type="GO" id="GO:0050270">
    <property type="term" value="F:S-adenosylhomocysteine deaminase activity"/>
    <property type="evidence" value="ECO:0007669"/>
    <property type="project" value="UniProtKB-UniRule"/>
</dbReference>
<comment type="caution">
    <text evidence="4">Lacks conserved residue(s) required for the propagation of feature annotation.</text>
</comment>
<dbReference type="Gene3D" id="2.30.40.10">
    <property type="entry name" value="Urease, subunit C, domain 1"/>
    <property type="match status" value="1"/>
</dbReference>
<dbReference type="GO" id="GO:0090614">
    <property type="term" value="F:5'-methylthioadenosine deaminase activity"/>
    <property type="evidence" value="ECO:0007669"/>
    <property type="project" value="UniProtKB-UniRule"/>
</dbReference>
<feature type="domain" description="Amidohydrolase-related" evidence="5">
    <location>
        <begin position="51"/>
        <end position="400"/>
    </location>
</feature>
<evidence type="ECO:0000256" key="3">
    <source>
        <dbReference type="ARBA" id="ARBA00022833"/>
    </source>
</evidence>
<dbReference type="CDD" id="cd01298">
    <property type="entry name" value="ATZ_TRZ_like"/>
    <property type="match status" value="1"/>
</dbReference>
<sequence>MNDLLIENASILDVKSGKVLEGSNIYISNGTIAGINVNKDCLQKVNLNDNLVIPGLINAHTHAAMTLLRSYADDLTLIDWLTNYIWPKEAQIINPETVYLGALIACYEMAKNGITTFVDMYFYEDMVASAAEEIGLRALIGEGVLSVPTPHAKGQKQGIENTKKLIEKYKDSDLISPIVTPHAPYTCSDELLRELTQIALEENIPLHIHLSESEKEFLDMQREKNLTPTKYLEKLEVFRAKTFVAHANYLTDMDISILKNHNVSVAHCPESNAKLASGICPVPKLLESGVNVALGTDGAASNNNLNIFGEMDFALKLQKIFSKNPQTLKALDALQMATSMGARAIFKDDIGSIEVGKKADFLVIDRENPSMIPGHNPVSDLVYSATPDCILSVCVNGRWIIKNKIEQFDKEKIIKLTKKLLKKYFS</sequence>
<organism evidence="6 7">
    <name type="scientific">Thermodesulfobium acidiphilum</name>
    <dbReference type="NCBI Taxonomy" id="1794699"/>
    <lineage>
        <taxon>Bacteria</taxon>
        <taxon>Pseudomonadati</taxon>
        <taxon>Thermodesulfobiota</taxon>
        <taxon>Thermodesulfobiia</taxon>
        <taxon>Thermodesulfobiales</taxon>
        <taxon>Thermodesulfobiaceae</taxon>
        <taxon>Thermodesulfobium</taxon>
    </lineage>
</organism>
<feature type="binding site" evidence="4">
    <location>
        <position position="297"/>
    </location>
    <ligand>
        <name>Zn(2+)</name>
        <dbReference type="ChEBI" id="CHEBI:29105"/>
    </ligand>
</feature>